<sequence>MKAKQARKTKDLTTCTEVNPAQPQVAEPAPHKPQAPWSGEVSETFAVRPGGLLIAALVQCAAERGQSFPEMCRELGYSYPYLNLLMSGVRQVNQISDDFARACAAYLRVPRMTVLMMAGRITQADLMEPGLYGPQTIDPAFQVVLSDPVWGPLVTEELRDASMPSKYALVKLYEKAEGKKLLPEMDIAALQTEVVAMQAHISTIRAELAAKKDKKFAAH</sequence>
<feature type="compositionally biased region" description="Polar residues" evidence="1">
    <location>
        <begin position="12"/>
        <end position="22"/>
    </location>
</feature>
<evidence type="ECO:0000313" key="2">
    <source>
        <dbReference type="EMBL" id="CBH98210.1"/>
    </source>
</evidence>
<comment type="caution">
    <text evidence="2">The sequence shown here is derived from an EMBL/GenBank/DDBJ whole genome shotgun (WGS) entry which is preliminary data.</text>
</comment>
<name>E6PTF3_9ZZZZ</name>
<protein>
    <submittedName>
        <fullName evidence="2">Putative Lambda repressor-like, DNA-binding</fullName>
    </submittedName>
</protein>
<reference evidence="2" key="1">
    <citation type="submission" date="2009-10" db="EMBL/GenBank/DDBJ databases">
        <title>Diversity of trophic interactions inside an arsenic-rich microbial ecosystem.</title>
        <authorList>
            <person name="Bertin P.N."/>
            <person name="Heinrich-Salmeron A."/>
            <person name="Pelletier E."/>
            <person name="Goulhen-Chollet F."/>
            <person name="Arsene-Ploetze F."/>
            <person name="Gallien S."/>
            <person name="Calteau A."/>
            <person name="Vallenet D."/>
            <person name="Casiot C."/>
            <person name="Chane-Woon-Ming B."/>
            <person name="Giloteaux L."/>
            <person name="Barakat M."/>
            <person name="Bonnefoy V."/>
            <person name="Bruneel O."/>
            <person name="Chandler M."/>
            <person name="Cleiss J."/>
            <person name="Duran R."/>
            <person name="Elbaz-Poulichet F."/>
            <person name="Fonknechten N."/>
            <person name="Lauga B."/>
            <person name="Mornico D."/>
            <person name="Ortet P."/>
            <person name="Schaeffer C."/>
            <person name="Siguier P."/>
            <person name="Alexander Thil Smith A."/>
            <person name="Van Dorsselaer A."/>
            <person name="Weissenbach J."/>
            <person name="Medigue C."/>
            <person name="Le Paslier D."/>
        </authorList>
    </citation>
    <scope>NUCLEOTIDE SEQUENCE</scope>
</reference>
<accession>E6PTF3</accession>
<feature type="region of interest" description="Disordered" evidence="1">
    <location>
        <begin position="1"/>
        <end position="39"/>
    </location>
</feature>
<dbReference type="EMBL" id="CABM01000049">
    <property type="protein sequence ID" value="CBH98210.1"/>
    <property type="molecule type" value="Genomic_DNA"/>
</dbReference>
<dbReference type="GO" id="GO:0003677">
    <property type="term" value="F:DNA binding"/>
    <property type="evidence" value="ECO:0007669"/>
    <property type="project" value="UniProtKB-KW"/>
</dbReference>
<keyword evidence="2" id="KW-0238">DNA-binding</keyword>
<dbReference type="AlphaFoldDB" id="E6PTF3"/>
<evidence type="ECO:0000256" key="1">
    <source>
        <dbReference type="SAM" id="MobiDB-lite"/>
    </source>
</evidence>
<organism evidence="2">
    <name type="scientific">mine drainage metagenome</name>
    <dbReference type="NCBI Taxonomy" id="410659"/>
    <lineage>
        <taxon>unclassified sequences</taxon>
        <taxon>metagenomes</taxon>
        <taxon>ecological metagenomes</taxon>
    </lineage>
</organism>
<proteinExistence type="predicted"/>
<gene>
    <name evidence="2" type="ORF">CARN2_3686</name>
</gene>